<dbReference type="Proteomes" id="UP000092631">
    <property type="component" value="Chromosome"/>
</dbReference>
<evidence type="ECO:0000313" key="3">
    <source>
        <dbReference type="EMBL" id="TGY24998.1"/>
    </source>
</evidence>
<evidence type="ECO:0000313" key="2">
    <source>
        <dbReference type="EMBL" id="ANU57925.1"/>
    </source>
</evidence>
<keyword evidence="1" id="KW-0732">Signal</keyword>
<dbReference type="RefSeq" id="WP_065538874.1">
    <property type="nucleotide sequence ID" value="NZ_CAJTCC010000034.1"/>
</dbReference>
<gene>
    <name evidence="2" type="ORF">A4V03_10335</name>
    <name evidence="3" type="ORF">E5353_17905</name>
</gene>
<feature type="signal peptide" evidence="1">
    <location>
        <begin position="1"/>
        <end position="21"/>
    </location>
</feature>
<dbReference type="PROSITE" id="PS51257">
    <property type="entry name" value="PROKAR_LIPOPROTEIN"/>
    <property type="match status" value="1"/>
</dbReference>
<reference evidence="4" key="1">
    <citation type="submission" date="2016-04" db="EMBL/GenBank/DDBJ databases">
        <title>Complete Genome Sequences of Twelve Strains of a Stable Defined Moderately Diverse Mouse Microbiota 2 (sDMDMm2).</title>
        <authorList>
            <person name="Uchimura Y."/>
            <person name="Wyss M."/>
            <person name="Brugiroux S."/>
            <person name="Limenitakis J.P."/>
            <person name="Stecher B."/>
            <person name="McCoy K.D."/>
            <person name="Macpherson A.J."/>
        </authorList>
    </citation>
    <scope>NUCLEOTIDE SEQUENCE [LARGE SCALE GENOMIC DNA]</scope>
    <source>
        <strain evidence="4">I48</strain>
    </source>
</reference>
<sequence length="144" mass="16677">MKIKILLYLAIVSLLVCSCCINDYSDKISNALTNQLGKEMKEYDYIFLIPNSGCTGCISEAEYFFKSHVDDMKIKFVFTRIYSRKELAIRLGKSNLQKKNVCLDYENLYFFPECKESMYPVVAKVKNGVIDKLENMDILLSTYK</sequence>
<dbReference type="AlphaFoldDB" id="A0A1C7GZZ0"/>
<evidence type="ECO:0000256" key="1">
    <source>
        <dbReference type="SAM" id="SignalP"/>
    </source>
</evidence>
<keyword evidence="4" id="KW-1185">Reference proteome</keyword>
<dbReference type="GeneID" id="82187540"/>
<dbReference type="OrthoDB" id="826030at2"/>
<evidence type="ECO:0000313" key="4">
    <source>
        <dbReference type="Proteomes" id="UP000092631"/>
    </source>
</evidence>
<protein>
    <submittedName>
        <fullName evidence="2">Uncharacterized protein</fullName>
    </submittedName>
</protein>
<proteinExistence type="predicted"/>
<reference evidence="3 5" key="3">
    <citation type="submission" date="2019-04" db="EMBL/GenBank/DDBJ databases">
        <title>Microbes associate with the intestines of laboratory mice.</title>
        <authorList>
            <person name="Navarre W."/>
            <person name="Wong E."/>
            <person name="Huang K."/>
            <person name="Tropini C."/>
            <person name="Ng K."/>
            <person name="Yu B."/>
        </authorList>
    </citation>
    <scope>NUCLEOTIDE SEQUENCE [LARGE SCALE GENOMIC DNA]</scope>
    <source>
        <strain evidence="3 5">NM63_1-25</strain>
    </source>
</reference>
<accession>A0A4S2C9W4</accession>
<evidence type="ECO:0000313" key="5">
    <source>
        <dbReference type="Proteomes" id="UP000309566"/>
    </source>
</evidence>
<organism evidence="2 4">
    <name type="scientific">Bacteroides caecimuris</name>
    <dbReference type="NCBI Taxonomy" id="1796613"/>
    <lineage>
        <taxon>Bacteria</taxon>
        <taxon>Pseudomonadati</taxon>
        <taxon>Bacteroidota</taxon>
        <taxon>Bacteroidia</taxon>
        <taxon>Bacteroidales</taxon>
        <taxon>Bacteroidaceae</taxon>
        <taxon>Bacteroides</taxon>
    </lineage>
</organism>
<feature type="chain" id="PRO_5041526105" evidence="1">
    <location>
        <begin position="22"/>
        <end position="144"/>
    </location>
</feature>
<dbReference type="Proteomes" id="UP000309566">
    <property type="component" value="Unassembled WGS sequence"/>
</dbReference>
<dbReference type="EMBL" id="CP015401">
    <property type="protein sequence ID" value="ANU57925.1"/>
    <property type="molecule type" value="Genomic_DNA"/>
</dbReference>
<reference evidence="2" key="2">
    <citation type="submission" date="2017-04" db="EMBL/GenBank/DDBJ databases">
        <title>Complete Genome Sequences of Twelve Strains of a Stable Defined Moderately Diverse Mouse Microbiota 2 (sDMDMm2).</title>
        <authorList>
            <person name="Uchimura Y."/>
            <person name="Wyss M."/>
            <person name="Brugiroux S."/>
            <person name="Limenitakis J.P."/>
            <person name="Stecher B."/>
            <person name="McCoy K.D."/>
            <person name="Macpherson A.J."/>
        </authorList>
    </citation>
    <scope>NUCLEOTIDE SEQUENCE</scope>
    <source>
        <strain evidence="2">I48</strain>
    </source>
</reference>
<dbReference type="KEGG" id="bcae:A4V03_10335"/>
<dbReference type="EMBL" id="SRYX01000124">
    <property type="protein sequence ID" value="TGY24998.1"/>
    <property type="molecule type" value="Genomic_DNA"/>
</dbReference>
<accession>A0A1C7GZZ0</accession>
<name>A0A1C7GZZ0_9BACE</name>